<evidence type="ECO:0000313" key="1">
    <source>
        <dbReference type="EMBL" id="NEV65529.1"/>
    </source>
</evidence>
<gene>
    <name evidence="1" type="ORF">QQ91_000175</name>
</gene>
<accession>A0A0C1YDD2</accession>
<reference evidence="1" key="1">
    <citation type="submission" date="2014-11" db="EMBL/GenBank/DDBJ databases">
        <authorList>
            <person name="Malar M.C."/>
            <person name="Sen D."/>
            <person name="Tripathy S."/>
        </authorList>
    </citation>
    <scope>NUCLEOTIDE SEQUENCE</scope>
    <source>
        <strain evidence="1">BDU141951</strain>
    </source>
</reference>
<dbReference type="EMBL" id="JTHE02000002">
    <property type="protein sequence ID" value="NEV65529.1"/>
    <property type="molecule type" value="Genomic_DNA"/>
</dbReference>
<proteinExistence type="predicted"/>
<protein>
    <submittedName>
        <fullName evidence="1">Uncharacterized protein</fullName>
    </submittedName>
</protein>
<dbReference type="AlphaFoldDB" id="A0A0C1YDD2"/>
<sequence length="307" mass="35355">MDSHFNFEFGLLFTDVSTEMHAKEHSFGDYILRPSTVDEINKAMPYLQMWSQRRGMGSWPVQCHPEWRLQDGRFMSLVFTGQEPSRIFMPSINLAFAISDSEMRVGYFLDSEGGIYQPFHKFLGFGVQNDLGAIFPSRPATQTGDLADLEDILSHFQTKSIDKFVLGSLELFYSLDRLPDHEPIKVLGYFTVLESLLSHAPADNDRADSIRRQLERNLILLDNRLKPIGQSLGFEDFGGIGPRKLMGKLYSYRSEIAHGSLSDSSIETLQKLRNDIDDLWFHNWLRRLVRKVLYATIREPELVRDLK</sequence>
<reference evidence="1" key="3">
    <citation type="submission" date="2020-02" db="EMBL/GenBank/DDBJ databases">
        <authorList>
            <person name="Sarangi A.N."/>
            <person name="Ghosh S."/>
            <person name="Mukherjee M."/>
            <person name="Tripathy S."/>
        </authorList>
    </citation>
    <scope>NUCLEOTIDE SEQUENCE</scope>
    <source>
        <strain evidence="1">BDU141951</strain>
    </source>
</reference>
<name>A0A0C1YDD2_9CYAN</name>
<comment type="caution">
    <text evidence="1">The sequence shown here is derived from an EMBL/GenBank/DDBJ whole genome shotgun (WGS) entry which is preliminary data.</text>
</comment>
<organism evidence="1">
    <name type="scientific">Lyngbya confervoides BDU141951</name>
    <dbReference type="NCBI Taxonomy" id="1574623"/>
    <lineage>
        <taxon>Bacteria</taxon>
        <taxon>Bacillati</taxon>
        <taxon>Cyanobacteriota</taxon>
        <taxon>Cyanophyceae</taxon>
        <taxon>Oscillatoriophycideae</taxon>
        <taxon>Oscillatoriales</taxon>
        <taxon>Microcoleaceae</taxon>
        <taxon>Lyngbya</taxon>
    </lineage>
</organism>
<reference evidence="1" key="2">
    <citation type="journal article" date="2015" name="Genome Announc.">
        <title>Draft Genome Sequence of Filamentous Marine Cyanobacterium Lyngbya confervoides Strain BDU141951.</title>
        <authorList>
            <person name="Chandrababunaidu M.M."/>
            <person name="Sen D."/>
            <person name="Tripathy S."/>
        </authorList>
    </citation>
    <scope>NUCLEOTIDE SEQUENCE</scope>
    <source>
        <strain evidence="1">BDU141951</strain>
    </source>
</reference>